<protein>
    <submittedName>
        <fullName evidence="2">Membrane protein</fullName>
    </submittedName>
</protein>
<keyword evidence="1" id="KW-0175">Coiled coil</keyword>
<dbReference type="OrthoDB" id="7061550at2"/>
<dbReference type="NCBIfam" id="TIGR03752">
    <property type="entry name" value="conj_TIGR03752"/>
    <property type="match status" value="1"/>
</dbReference>
<organism evidence="2 3">
    <name type="scientific">Legionella beliardensis</name>
    <dbReference type="NCBI Taxonomy" id="91822"/>
    <lineage>
        <taxon>Bacteria</taxon>
        <taxon>Pseudomonadati</taxon>
        <taxon>Pseudomonadota</taxon>
        <taxon>Gammaproteobacteria</taxon>
        <taxon>Legionellales</taxon>
        <taxon>Legionellaceae</taxon>
        <taxon>Legionella</taxon>
    </lineage>
</organism>
<evidence type="ECO:0000313" key="3">
    <source>
        <dbReference type="Proteomes" id="UP000254968"/>
    </source>
</evidence>
<name>A0A378JXP2_9GAMM</name>
<feature type="coiled-coil region" evidence="1">
    <location>
        <begin position="53"/>
        <end position="127"/>
    </location>
</feature>
<reference evidence="2 3" key="1">
    <citation type="submission" date="2018-06" db="EMBL/GenBank/DDBJ databases">
        <authorList>
            <consortium name="Pathogen Informatics"/>
            <person name="Doyle S."/>
        </authorList>
    </citation>
    <scope>NUCLEOTIDE SEQUENCE [LARGE SCALE GENOMIC DNA]</scope>
    <source>
        <strain evidence="2 3">NCTC13315</strain>
    </source>
</reference>
<dbReference type="EMBL" id="UGNV01000002">
    <property type="protein sequence ID" value="STX55520.1"/>
    <property type="molecule type" value="Genomic_DNA"/>
</dbReference>
<dbReference type="InterPro" id="IPR021207">
    <property type="entry name" value="Integr_conj_element_PFL4705"/>
</dbReference>
<gene>
    <name evidence="2" type="ORF">NCTC13315_02892</name>
</gene>
<accession>A0A378JXP2</accession>
<evidence type="ECO:0000256" key="1">
    <source>
        <dbReference type="SAM" id="Coils"/>
    </source>
</evidence>
<proteinExistence type="predicted"/>
<keyword evidence="3" id="KW-1185">Reference proteome</keyword>
<dbReference type="AlphaFoldDB" id="A0A378JXP2"/>
<dbReference type="Proteomes" id="UP000254968">
    <property type="component" value="Unassembled WGS sequence"/>
</dbReference>
<dbReference type="RefSeq" id="WP_115304155.1">
    <property type="nucleotide sequence ID" value="NZ_CAAAHO010000010.1"/>
</dbReference>
<evidence type="ECO:0000313" key="2">
    <source>
        <dbReference type="EMBL" id="STX55520.1"/>
    </source>
</evidence>
<sequence length="459" mass="49998">MTRHTGLKVLTGVVVLLVLVVLSNGKPTSPKPEATESVNNVNQAIASQFNDNIRDVSARLLEDEKKIERLAQKNKDLMVQNETLLAAKEPGGAVVREDLAPEVKAMVEALKEELAQLKAEGQKQKELPQYALNDEAYLPAANAHLKDIDALLVKRKLSEEELSYWQKLKKKRAVIANKTHLKTKGPAKSDEKTGIPYYTLPAGSDLGHTVLLSALIGEVPVEGKLMQPLFPFSALVSRGDLMASNGVPLPPDISGMKVNGYAIGVGSFLDNISCVRAYVTSVLFTFQDGHFVVVGNEEMKNSAELVNNESLGYLTTPFGNPCIHGTYFTNAPRVLAAMMASGGIQSGGNALSQWQMSYFAGPNGGAALPTGSFAKYAGGEMLTGSAVKASDWLEKRVQGSFDMVFVPASFKCQEGRQLAWCVNRVSLHLTKTISIDKEPRKRVIHYGHTQHYNRDFSLR</sequence>